<keyword evidence="2" id="KW-1185">Reference proteome</keyword>
<accession>A0A1G4HYR3</accession>
<gene>
    <name evidence="1" type="ORF">TEOVI_000562800</name>
</gene>
<proteinExistence type="predicted"/>
<sequence length="150" mass="17082">MSEGYVTLPWVVYRLVNESPTMEKVSRDLVMIFEKDATGQDACSLVEKRKESLDHATTENCGEGKAGKYEVADIPYTCKIFVSVNGLDEAMLYKLHGHQQDRVTKFRVDEPPNYWIMESRKDLKEERLCHSHRVLLRGSSSTTNTPGQSP</sequence>
<dbReference type="AlphaFoldDB" id="A0A1G4HYR3"/>
<name>A0A1G4HYR3_TRYEQ</name>
<organism evidence="1 2">
    <name type="scientific">Trypanosoma equiperdum</name>
    <dbReference type="NCBI Taxonomy" id="5694"/>
    <lineage>
        <taxon>Eukaryota</taxon>
        <taxon>Discoba</taxon>
        <taxon>Euglenozoa</taxon>
        <taxon>Kinetoplastea</taxon>
        <taxon>Metakinetoplastina</taxon>
        <taxon>Trypanosomatida</taxon>
        <taxon>Trypanosomatidae</taxon>
        <taxon>Trypanosoma</taxon>
    </lineage>
</organism>
<dbReference type="RefSeq" id="XP_067076208.1">
    <property type="nucleotide sequence ID" value="XM_067220107.1"/>
</dbReference>
<dbReference type="EMBL" id="CZPT02000061">
    <property type="protein sequence ID" value="SCU64443.1"/>
    <property type="molecule type" value="Genomic_DNA"/>
</dbReference>
<evidence type="ECO:0000313" key="2">
    <source>
        <dbReference type="Proteomes" id="UP000195570"/>
    </source>
</evidence>
<reference evidence="1" key="1">
    <citation type="submission" date="2016-09" db="EMBL/GenBank/DDBJ databases">
        <authorList>
            <person name="Hebert L."/>
            <person name="Moumen B."/>
        </authorList>
    </citation>
    <scope>NUCLEOTIDE SEQUENCE [LARGE SCALE GENOMIC DNA]</scope>
    <source>
        <strain evidence="1">OVI</strain>
    </source>
</reference>
<dbReference type="GeneID" id="92379568"/>
<dbReference type="VEuPathDB" id="TriTrypDB:TEOVI_000562800"/>
<comment type="caution">
    <text evidence="1">The sequence shown here is derived from an EMBL/GenBank/DDBJ whole genome shotgun (WGS) entry which is preliminary data.</text>
</comment>
<evidence type="ECO:0000313" key="1">
    <source>
        <dbReference type="EMBL" id="SCU64443.1"/>
    </source>
</evidence>
<dbReference type="Proteomes" id="UP000195570">
    <property type="component" value="Unassembled WGS sequence"/>
</dbReference>
<protein>
    <submittedName>
        <fullName evidence="1">Uncharacterized protein</fullName>
    </submittedName>
</protein>